<dbReference type="Proteomes" id="UP001596333">
    <property type="component" value="Unassembled WGS sequence"/>
</dbReference>
<protein>
    <submittedName>
        <fullName evidence="2">Uncharacterized protein</fullName>
    </submittedName>
</protein>
<proteinExistence type="predicted"/>
<dbReference type="InterPro" id="IPR058342">
    <property type="entry name" value="DUF8029"/>
</dbReference>
<comment type="caution">
    <text evidence="2">The sequence shown here is derived from an EMBL/GenBank/DDBJ whole genome shotgun (WGS) entry which is preliminary data.</text>
</comment>
<dbReference type="AlphaFoldDB" id="A0ABD5UI75"/>
<name>A0ABD5UI75_9EURY</name>
<reference evidence="2 3" key="1">
    <citation type="journal article" date="2019" name="Int. J. Syst. Evol. Microbiol.">
        <title>The Global Catalogue of Microorganisms (GCM) 10K type strain sequencing project: providing services to taxonomists for standard genome sequencing and annotation.</title>
        <authorList>
            <consortium name="The Broad Institute Genomics Platform"/>
            <consortium name="The Broad Institute Genome Sequencing Center for Infectious Disease"/>
            <person name="Wu L."/>
            <person name="Ma J."/>
        </authorList>
    </citation>
    <scope>NUCLEOTIDE SEQUENCE [LARGE SCALE GENOMIC DNA]</scope>
    <source>
        <strain evidence="2 3">Y73</strain>
    </source>
</reference>
<keyword evidence="1" id="KW-1133">Transmembrane helix</keyword>
<evidence type="ECO:0000313" key="2">
    <source>
        <dbReference type="EMBL" id="MFC6889014.1"/>
    </source>
</evidence>
<organism evidence="2 3">
    <name type="scientific">Halorubrum trueperi</name>
    <dbReference type="NCBI Taxonomy" id="2004704"/>
    <lineage>
        <taxon>Archaea</taxon>
        <taxon>Methanobacteriati</taxon>
        <taxon>Methanobacteriota</taxon>
        <taxon>Stenosarchaea group</taxon>
        <taxon>Halobacteria</taxon>
        <taxon>Halobacteriales</taxon>
        <taxon>Haloferacaceae</taxon>
        <taxon>Halorubrum</taxon>
    </lineage>
</organism>
<dbReference type="EMBL" id="JBHSXI010000009">
    <property type="protein sequence ID" value="MFC6889014.1"/>
    <property type="molecule type" value="Genomic_DNA"/>
</dbReference>
<evidence type="ECO:0000256" key="1">
    <source>
        <dbReference type="SAM" id="Phobius"/>
    </source>
</evidence>
<sequence length="82" mass="8240">MPNLSVGLHMTASLATLAALATSPSLQAGILGTQTGQLLAALVAAAIVIVVGKFVLKLAWRLVTIGIVVVAAFFLLSATGLI</sequence>
<keyword evidence="1" id="KW-0472">Membrane</keyword>
<accession>A0ABD5UI75</accession>
<evidence type="ECO:0000313" key="3">
    <source>
        <dbReference type="Proteomes" id="UP001596333"/>
    </source>
</evidence>
<dbReference type="Pfam" id="PF26072">
    <property type="entry name" value="DUF8029"/>
    <property type="match status" value="1"/>
</dbReference>
<keyword evidence="3" id="KW-1185">Reference proteome</keyword>
<dbReference type="RefSeq" id="WP_379767065.1">
    <property type="nucleotide sequence ID" value="NZ_JBHSXI010000009.1"/>
</dbReference>
<feature type="transmembrane region" description="Helical" evidence="1">
    <location>
        <begin position="38"/>
        <end position="56"/>
    </location>
</feature>
<gene>
    <name evidence="2" type="ORF">ACFQEY_08315</name>
</gene>
<keyword evidence="1" id="KW-0812">Transmembrane</keyword>
<feature type="transmembrane region" description="Helical" evidence="1">
    <location>
        <begin position="63"/>
        <end position="81"/>
    </location>
</feature>